<gene>
    <name evidence="3" type="ORF">MYAM1_000878</name>
</gene>
<feature type="compositionally biased region" description="Polar residues" evidence="1">
    <location>
        <begin position="279"/>
        <end position="298"/>
    </location>
</feature>
<keyword evidence="4" id="KW-1185">Reference proteome</keyword>
<feature type="domain" description="EH" evidence="2">
    <location>
        <begin position="360"/>
        <end position="457"/>
    </location>
</feature>
<proteinExistence type="predicted"/>
<feature type="compositionally biased region" description="Polar residues" evidence="1">
    <location>
        <begin position="46"/>
        <end position="57"/>
    </location>
</feature>
<accession>A0AAJ5YXA7</accession>
<feature type="region of interest" description="Disordered" evidence="1">
    <location>
        <begin position="1"/>
        <end position="357"/>
    </location>
</feature>
<feature type="compositionally biased region" description="Low complexity" evidence="1">
    <location>
        <begin position="68"/>
        <end position="78"/>
    </location>
</feature>
<evidence type="ECO:0000313" key="3">
    <source>
        <dbReference type="EMBL" id="WFC98154.1"/>
    </source>
</evidence>
<feature type="compositionally biased region" description="Basic and acidic residues" evidence="1">
    <location>
        <begin position="206"/>
        <end position="227"/>
    </location>
</feature>
<dbReference type="InterPro" id="IPR000261">
    <property type="entry name" value="EH_dom"/>
</dbReference>
<evidence type="ECO:0000313" key="4">
    <source>
        <dbReference type="Proteomes" id="UP001219567"/>
    </source>
</evidence>
<dbReference type="EMBL" id="CP119943">
    <property type="protein sequence ID" value="WFC98154.1"/>
    <property type="molecule type" value="Genomic_DNA"/>
</dbReference>
<name>A0AAJ5YXA7_9BASI</name>
<organism evidence="3 4">
    <name type="scientific">Malassezia yamatoensis</name>
    <dbReference type="NCBI Taxonomy" id="253288"/>
    <lineage>
        <taxon>Eukaryota</taxon>
        <taxon>Fungi</taxon>
        <taxon>Dikarya</taxon>
        <taxon>Basidiomycota</taxon>
        <taxon>Ustilaginomycotina</taxon>
        <taxon>Malasseziomycetes</taxon>
        <taxon>Malasseziales</taxon>
        <taxon>Malasseziaceae</taxon>
        <taxon>Malassezia</taxon>
    </lineage>
</organism>
<feature type="compositionally biased region" description="Basic and acidic residues" evidence="1">
    <location>
        <begin position="8"/>
        <end position="22"/>
    </location>
</feature>
<dbReference type="Proteomes" id="UP001219567">
    <property type="component" value="Chromosome 1"/>
</dbReference>
<evidence type="ECO:0000259" key="2">
    <source>
        <dbReference type="PROSITE" id="PS50031"/>
    </source>
</evidence>
<feature type="compositionally biased region" description="Polar residues" evidence="1">
    <location>
        <begin position="188"/>
        <end position="205"/>
    </location>
</feature>
<sequence>MTNPQNAEEAKSVPVRDLRSLFEKGPTSDPPSLKAQASGRVGTLLCTDSSVDTNNGWGAQCTRKTSSKTKSSPTASESWHIEKKDDATGNSSQSRKPAIGPKPTRSLKSGQPTETVSNPGTDLSHAGAQHKLPDVDGMQAPESYNSDLPLLTSVAKTGLEVQDTQDTPEDKHQTQSSTQATSSILTSHSLAQNASEKTGPPSSSVTRDRQTAGIDSLRRQFDADDKGGAAQTSITSLTRKESGTSVKPKPLKPNKPSQLAKRPTPTIPQGKPDIPARPSATTIPSGSSVVDRTVSTRQSSDEENSKLNEIQQGCQMETPSQPRTSDRDTSVKKVVRRAAPNVPTRKRSENGPETDLDTDTKAMYLECFESIADPHSDPKIARPASVRSVWIRSRLPSNYLADIWKTVTDHEDLCKGLTLDQFTTAMKIIDAKLRVHSQFAPGTERIPPQLPQRPIES</sequence>
<evidence type="ECO:0000256" key="1">
    <source>
        <dbReference type="SAM" id="MobiDB-lite"/>
    </source>
</evidence>
<dbReference type="Gene3D" id="1.10.238.10">
    <property type="entry name" value="EF-hand"/>
    <property type="match status" value="1"/>
</dbReference>
<protein>
    <recommendedName>
        <fullName evidence="2">EH domain-containing protein</fullName>
    </recommendedName>
</protein>
<dbReference type="AlphaFoldDB" id="A0AAJ5YXA7"/>
<reference evidence="3 4" key="1">
    <citation type="submission" date="2023-03" db="EMBL/GenBank/DDBJ databases">
        <title>Mating type loci evolution in Malassezia.</title>
        <authorList>
            <person name="Coelho M.A."/>
        </authorList>
    </citation>
    <scope>NUCLEOTIDE SEQUENCE [LARGE SCALE GENOMIC DNA]</scope>
    <source>
        <strain evidence="3 4">CBS 9725</strain>
    </source>
</reference>
<feature type="compositionally biased region" description="Polar residues" evidence="1">
    <location>
        <begin position="307"/>
        <end position="323"/>
    </location>
</feature>
<dbReference type="PROSITE" id="PS50031">
    <property type="entry name" value="EH"/>
    <property type="match status" value="1"/>
</dbReference>
<feature type="compositionally biased region" description="Polar residues" evidence="1">
    <location>
        <begin position="106"/>
        <end position="121"/>
    </location>
</feature>
<feature type="compositionally biased region" description="Low complexity" evidence="1">
    <location>
        <begin position="174"/>
        <end position="187"/>
    </location>
</feature>